<keyword evidence="2 5" id="KW-0812">Transmembrane</keyword>
<keyword evidence="3 5" id="KW-1133">Transmembrane helix</keyword>
<evidence type="ECO:0000313" key="8">
    <source>
        <dbReference type="Proteomes" id="UP000693972"/>
    </source>
</evidence>
<sequence length="183" mass="20162">MSWILLIAGLLLWSGAHFWKRLAPDSRARLGDKGKGIVAGLIVVSIVLMVVGYRGAYGPFWWGRTPALVGINNLLMVFAFYLYAASGAKTWITTKVKNPQLTGFKIWAVAHLLVNGDLASFVLFGGLLAWAVAEVIILKRMGEPWTPPHPVPIKKEITAIVATVVVIVVVMLIHYWLGYQPWG</sequence>
<evidence type="ECO:0000256" key="5">
    <source>
        <dbReference type="SAM" id="Phobius"/>
    </source>
</evidence>
<feature type="transmembrane region" description="Helical" evidence="5">
    <location>
        <begin position="157"/>
        <end position="177"/>
    </location>
</feature>
<evidence type="ECO:0000256" key="2">
    <source>
        <dbReference type="ARBA" id="ARBA00022692"/>
    </source>
</evidence>
<evidence type="ECO:0000256" key="3">
    <source>
        <dbReference type="ARBA" id="ARBA00022989"/>
    </source>
</evidence>
<keyword evidence="4 5" id="KW-0472">Membrane</keyword>
<dbReference type="Pfam" id="PF07298">
    <property type="entry name" value="NnrU"/>
    <property type="match status" value="1"/>
</dbReference>
<reference evidence="7 8" key="1">
    <citation type="submission" date="2021-07" db="EMBL/GenBank/DDBJ databases">
        <title>Karlodiniumbacter phycospheric gen. nov., sp. nov., a phycosphere bacterium isolated from karlodinium veneficum.</title>
        <authorList>
            <person name="Peng Y."/>
            <person name="Jiang L."/>
            <person name="Lee J."/>
        </authorList>
    </citation>
    <scope>NUCLEOTIDE SEQUENCE</scope>
    <source>
        <strain evidence="7 8">N5</strain>
    </source>
</reference>
<proteinExistence type="predicted"/>
<keyword evidence="8" id="KW-1185">Reference proteome</keyword>
<dbReference type="InterPro" id="IPR009915">
    <property type="entry name" value="NnrU_dom"/>
</dbReference>
<accession>A0A975YFK5</accession>
<evidence type="ECO:0000256" key="1">
    <source>
        <dbReference type="ARBA" id="ARBA00004141"/>
    </source>
</evidence>
<gene>
    <name evidence="7" type="ORF">KUL25_19150</name>
</gene>
<name>A0A975YFK5_9RHOB</name>
<feature type="domain" description="NnrU" evidence="6">
    <location>
        <begin position="5"/>
        <end position="181"/>
    </location>
</feature>
<feature type="transmembrane region" description="Helical" evidence="5">
    <location>
        <begin position="34"/>
        <end position="53"/>
    </location>
</feature>
<dbReference type="GO" id="GO:0016020">
    <property type="term" value="C:membrane"/>
    <property type="evidence" value="ECO:0007669"/>
    <property type="project" value="UniProtKB-SubCell"/>
</dbReference>
<dbReference type="Proteomes" id="UP000693972">
    <property type="component" value="Unassembled WGS sequence"/>
</dbReference>
<dbReference type="AlphaFoldDB" id="A0A975YFK5"/>
<organism evidence="7">
    <name type="scientific">Gymnodinialimonas phycosphaerae</name>
    <dbReference type="NCBI Taxonomy" id="2841589"/>
    <lineage>
        <taxon>Bacteria</taxon>
        <taxon>Pseudomonadati</taxon>
        <taxon>Pseudomonadota</taxon>
        <taxon>Alphaproteobacteria</taxon>
        <taxon>Rhodobacterales</taxon>
        <taxon>Paracoccaceae</taxon>
        <taxon>Gymnodinialimonas</taxon>
    </lineage>
</organism>
<feature type="transmembrane region" description="Helical" evidence="5">
    <location>
        <begin position="118"/>
        <end position="137"/>
    </location>
</feature>
<comment type="subcellular location">
    <subcellularLocation>
        <location evidence="1">Membrane</location>
        <topology evidence="1">Multi-pass membrane protein</topology>
    </subcellularLocation>
</comment>
<dbReference type="EMBL" id="JAIMBW010000001">
    <property type="protein sequence ID" value="MBY4894881.1"/>
    <property type="molecule type" value="Genomic_DNA"/>
</dbReference>
<evidence type="ECO:0000256" key="4">
    <source>
        <dbReference type="ARBA" id="ARBA00023136"/>
    </source>
</evidence>
<protein>
    <submittedName>
        <fullName evidence="7">NnrU family protein</fullName>
    </submittedName>
</protein>
<dbReference type="EMBL" id="CP078073">
    <property type="protein sequence ID" value="QXL87503.1"/>
    <property type="molecule type" value="Genomic_DNA"/>
</dbReference>
<evidence type="ECO:0000313" key="7">
    <source>
        <dbReference type="EMBL" id="QXL87503.1"/>
    </source>
</evidence>
<feature type="transmembrane region" description="Helical" evidence="5">
    <location>
        <begin position="65"/>
        <end position="84"/>
    </location>
</feature>
<evidence type="ECO:0000259" key="6">
    <source>
        <dbReference type="Pfam" id="PF07298"/>
    </source>
</evidence>